<dbReference type="GO" id="GO:0005243">
    <property type="term" value="F:gap junction channel activity"/>
    <property type="evidence" value="ECO:0007669"/>
    <property type="project" value="TreeGrafter"/>
</dbReference>
<feature type="transmembrane region" description="Helical" evidence="10">
    <location>
        <begin position="178"/>
        <end position="202"/>
    </location>
</feature>
<dbReference type="PRINTS" id="PR00206">
    <property type="entry name" value="CONNEXIN"/>
</dbReference>
<evidence type="ECO:0000313" key="14">
    <source>
        <dbReference type="RefSeq" id="XP_032834116.1"/>
    </source>
</evidence>
<evidence type="ECO:0000256" key="2">
    <source>
        <dbReference type="ARBA" id="ARBA00004651"/>
    </source>
</evidence>
<reference evidence="14" key="1">
    <citation type="submission" date="2025-08" db="UniProtKB">
        <authorList>
            <consortium name="RefSeq"/>
        </authorList>
    </citation>
    <scope>IDENTIFICATION</scope>
    <source>
        <tissue evidence="14">Sperm</tissue>
    </source>
</reference>
<keyword evidence="5" id="KW-0303">Gap junction</keyword>
<dbReference type="SMART" id="SM01089">
    <property type="entry name" value="Connexin_CCC"/>
    <property type="match status" value="1"/>
</dbReference>
<dbReference type="InterPro" id="IPR019570">
    <property type="entry name" value="Connexin_CCC"/>
</dbReference>
<dbReference type="GO" id="GO:0007267">
    <property type="term" value="P:cell-cell signaling"/>
    <property type="evidence" value="ECO:0007669"/>
    <property type="project" value="TreeGrafter"/>
</dbReference>
<evidence type="ECO:0000256" key="4">
    <source>
        <dbReference type="ARBA" id="ARBA00022692"/>
    </source>
</evidence>
<dbReference type="SMART" id="SM00037">
    <property type="entry name" value="CNX"/>
    <property type="match status" value="1"/>
</dbReference>
<gene>
    <name evidence="14" type="primary">LOC116956539</name>
</gene>
<dbReference type="KEGG" id="pmrn:116956539"/>
<dbReference type="InterPro" id="IPR017990">
    <property type="entry name" value="Connexin_CS"/>
</dbReference>
<feature type="compositionally biased region" description="Acidic residues" evidence="9">
    <location>
        <begin position="282"/>
        <end position="298"/>
    </location>
</feature>
<evidence type="ECO:0000256" key="3">
    <source>
        <dbReference type="ARBA" id="ARBA00022475"/>
    </source>
</evidence>
<dbReference type="Proteomes" id="UP001318040">
    <property type="component" value="Chromosome 66"/>
</dbReference>
<evidence type="ECO:0000313" key="13">
    <source>
        <dbReference type="Proteomes" id="UP001318040"/>
    </source>
</evidence>
<feature type="domain" description="Connexin N-terminal" evidence="11">
    <location>
        <begin position="42"/>
        <end position="75"/>
    </location>
</feature>
<feature type="region of interest" description="Disordered" evidence="9">
    <location>
        <begin position="273"/>
        <end position="298"/>
    </location>
</feature>
<feature type="domain" description="Connexin cysteine-rich" evidence="12">
    <location>
        <begin position="133"/>
        <end position="200"/>
    </location>
</feature>
<keyword evidence="13" id="KW-1185">Reference proteome</keyword>
<dbReference type="RefSeq" id="XP_032834116.1">
    <property type="nucleotide sequence ID" value="XM_032978225.1"/>
</dbReference>
<evidence type="ECO:0000256" key="1">
    <source>
        <dbReference type="ARBA" id="ARBA00004610"/>
    </source>
</evidence>
<dbReference type="Pfam" id="PF00029">
    <property type="entry name" value="Connexin"/>
    <property type="match status" value="1"/>
</dbReference>
<evidence type="ECO:0000256" key="6">
    <source>
        <dbReference type="ARBA" id="ARBA00022949"/>
    </source>
</evidence>
<dbReference type="Gene3D" id="1.20.1440.80">
    <property type="entry name" value="Gap junction channel protein cysteine-rich domain"/>
    <property type="match status" value="1"/>
</dbReference>
<keyword evidence="6" id="KW-0965">Cell junction</keyword>
<dbReference type="PANTHER" id="PTHR11984">
    <property type="entry name" value="CONNEXIN"/>
    <property type="match status" value="1"/>
</dbReference>
<keyword evidence="7 10" id="KW-1133">Transmembrane helix</keyword>
<evidence type="ECO:0000256" key="5">
    <source>
        <dbReference type="ARBA" id="ARBA00022868"/>
    </source>
</evidence>
<evidence type="ECO:0000259" key="12">
    <source>
        <dbReference type="SMART" id="SM01089"/>
    </source>
</evidence>
<accession>A0AAJ7UCU5</accession>
<feature type="compositionally biased region" description="Gly residues" evidence="9">
    <location>
        <begin position="241"/>
        <end position="251"/>
    </location>
</feature>
<dbReference type="InterPro" id="IPR038359">
    <property type="entry name" value="Connexin_N_sf"/>
</dbReference>
<evidence type="ECO:0000256" key="7">
    <source>
        <dbReference type="ARBA" id="ARBA00022989"/>
    </source>
</evidence>
<feature type="region of interest" description="Disordered" evidence="9">
    <location>
        <begin position="227"/>
        <end position="251"/>
    </location>
</feature>
<comment type="subcellular location">
    <subcellularLocation>
        <location evidence="1">Cell junction</location>
        <location evidence="1">Gap junction</location>
    </subcellularLocation>
    <subcellularLocation>
        <location evidence="2">Cell membrane</location>
        <topology evidence="2">Multi-pass membrane protein</topology>
    </subcellularLocation>
</comment>
<dbReference type="InterPro" id="IPR013092">
    <property type="entry name" value="Connexin_N"/>
</dbReference>
<evidence type="ECO:0000256" key="10">
    <source>
        <dbReference type="SAM" id="Phobius"/>
    </source>
</evidence>
<feature type="compositionally biased region" description="Basic residues" evidence="9">
    <location>
        <begin position="227"/>
        <end position="237"/>
    </location>
</feature>
<proteinExistence type="predicted"/>
<dbReference type="AlphaFoldDB" id="A0AAJ7UCU5"/>
<evidence type="ECO:0000259" key="11">
    <source>
        <dbReference type="SMART" id="SM00037"/>
    </source>
</evidence>
<sequence>MNWGAFQTILHGVSQYSTAAGKVWLSVVFIFRMLIIVVAAETVWGDEQSEFVCNTDQPGCKNVCYDHFFPVSQIRLWSLQMIFVSTPALLVAMHVWHRKFRSQKDRFEKGREEKLHGGLFWTYLVSLAFRVGFELGFMSIFYFMFGGFSLPRLVKCSASPCPNTVDCFVTRPTEKNVFTYFMLGASIVCLLLSVAEIFYLTTKHGLVRAVKRCERGEGLLPVLRPRSKRAAGKGRKAGGKDAAGGGGGGGDGGAAGGGAGNCGFAGATGGGGGGGNGGCGGQDDEEEDEGLPPEETAI</sequence>
<dbReference type="PANTHER" id="PTHR11984:SF53">
    <property type="entry name" value="GAP JUNCTION PROTEIN"/>
    <property type="match status" value="1"/>
</dbReference>
<protein>
    <submittedName>
        <fullName evidence="14">Gap junction beta-2 protein-like</fullName>
    </submittedName>
</protein>
<feature type="transmembrane region" description="Helical" evidence="10">
    <location>
        <begin position="77"/>
        <end position="97"/>
    </location>
</feature>
<dbReference type="GO" id="GO:0005922">
    <property type="term" value="C:connexin complex"/>
    <property type="evidence" value="ECO:0007669"/>
    <property type="project" value="InterPro"/>
</dbReference>
<keyword evidence="3" id="KW-1003">Cell membrane</keyword>
<keyword evidence="4 10" id="KW-0812">Transmembrane</keyword>
<evidence type="ECO:0000256" key="8">
    <source>
        <dbReference type="ARBA" id="ARBA00023136"/>
    </source>
</evidence>
<name>A0AAJ7UCU5_PETMA</name>
<feature type="transmembrane region" description="Helical" evidence="10">
    <location>
        <begin position="118"/>
        <end position="145"/>
    </location>
</feature>
<dbReference type="PROSITE" id="PS00407">
    <property type="entry name" value="CONNEXINS_1"/>
    <property type="match status" value="1"/>
</dbReference>
<evidence type="ECO:0000256" key="9">
    <source>
        <dbReference type="SAM" id="MobiDB-lite"/>
    </source>
</evidence>
<keyword evidence="8 10" id="KW-0472">Membrane</keyword>
<dbReference type="InterPro" id="IPR000500">
    <property type="entry name" value="Connexin"/>
</dbReference>
<feature type="transmembrane region" description="Helical" evidence="10">
    <location>
        <begin position="23"/>
        <end position="40"/>
    </location>
</feature>
<organism evidence="13 14">
    <name type="scientific">Petromyzon marinus</name>
    <name type="common">Sea lamprey</name>
    <dbReference type="NCBI Taxonomy" id="7757"/>
    <lineage>
        <taxon>Eukaryota</taxon>
        <taxon>Metazoa</taxon>
        <taxon>Chordata</taxon>
        <taxon>Craniata</taxon>
        <taxon>Vertebrata</taxon>
        <taxon>Cyclostomata</taxon>
        <taxon>Hyperoartia</taxon>
        <taxon>Petromyzontiformes</taxon>
        <taxon>Petromyzontidae</taxon>
        <taxon>Petromyzon</taxon>
    </lineage>
</organism>